<comment type="caution">
    <text evidence="5">The sequence shown here is derived from an EMBL/GenBank/DDBJ whole genome shotgun (WGS) entry which is preliminary data.</text>
</comment>
<dbReference type="RefSeq" id="WP_267303944.1">
    <property type="nucleotide sequence ID" value="NZ_JAOQJX010000001.1"/>
</dbReference>
<name>A0ABT2T7X2_9FIRM</name>
<sequence>MKKISCDIIKDVLPLYLDGIVSEDTKKMVEEHLSSCASCKKEAEILKQKLILPSTKKIQLDEVKVFKELKDKFRKKNTIIAFLSVITAILLVIGIHSYAVLSKTCISYDGAKICVEEADGKLYAVYRGENLGGTVASGPSVEVIDGKKQNIVVFYYYETPWSKYIQPIFEEDNQYTFYLGDKEEIDQIYYGEFESEGLMTDGAAIAENAEQIWGKGAFGLPQ</sequence>
<proteinExistence type="inferred from homology"/>
<dbReference type="Gene3D" id="1.10.10.1320">
    <property type="entry name" value="Anti-sigma factor, zinc-finger domain"/>
    <property type="match status" value="1"/>
</dbReference>
<comment type="similarity">
    <text evidence="1">Belongs to the zinc-associated anti-sigma factor (ZAS) superfamily. Anti-sigma-W factor family.</text>
</comment>
<keyword evidence="3" id="KW-1133">Transmembrane helix</keyword>
<evidence type="ECO:0000256" key="1">
    <source>
        <dbReference type="ARBA" id="ARBA00024353"/>
    </source>
</evidence>
<evidence type="ECO:0000256" key="3">
    <source>
        <dbReference type="SAM" id="Phobius"/>
    </source>
</evidence>
<organism evidence="5 6">
    <name type="scientific">Faecalicatena acetigenes</name>
    <dbReference type="NCBI Taxonomy" id="2981790"/>
    <lineage>
        <taxon>Bacteria</taxon>
        <taxon>Bacillati</taxon>
        <taxon>Bacillota</taxon>
        <taxon>Clostridia</taxon>
        <taxon>Lachnospirales</taxon>
        <taxon>Lachnospiraceae</taxon>
        <taxon>Faecalicatena</taxon>
    </lineage>
</organism>
<feature type="domain" description="Putative zinc-finger" evidence="4">
    <location>
        <begin position="6"/>
        <end position="39"/>
    </location>
</feature>
<accession>A0ABT2T7X2</accession>
<evidence type="ECO:0000256" key="2">
    <source>
        <dbReference type="ARBA" id="ARBA00024438"/>
    </source>
</evidence>
<keyword evidence="3" id="KW-0812">Transmembrane</keyword>
<gene>
    <name evidence="5" type="ORF">OCV51_00190</name>
</gene>
<dbReference type="InterPro" id="IPR041916">
    <property type="entry name" value="Anti_sigma_zinc_sf"/>
</dbReference>
<keyword evidence="6" id="KW-1185">Reference proteome</keyword>
<dbReference type="Pfam" id="PF13490">
    <property type="entry name" value="zf-HC2"/>
    <property type="match status" value="1"/>
</dbReference>
<evidence type="ECO:0000259" key="4">
    <source>
        <dbReference type="Pfam" id="PF13490"/>
    </source>
</evidence>
<dbReference type="InterPro" id="IPR027383">
    <property type="entry name" value="Znf_put"/>
</dbReference>
<evidence type="ECO:0000313" key="5">
    <source>
        <dbReference type="EMBL" id="MCU6746091.1"/>
    </source>
</evidence>
<reference evidence="5 6" key="1">
    <citation type="journal article" date="2021" name="ISME Commun">
        <title>Automated analysis of genomic sequences facilitates high-throughput and comprehensive description of bacteria.</title>
        <authorList>
            <person name="Hitch T.C.A."/>
        </authorList>
    </citation>
    <scope>NUCLEOTIDE SEQUENCE [LARGE SCALE GENOMIC DNA]</scope>
    <source>
        <strain evidence="5 6">H2_18</strain>
    </source>
</reference>
<evidence type="ECO:0000313" key="6">
    <source>
        <dbReference type="Proteomes" id="UP001652394"/>
    </source>
</evidence>
<dbReference type="Proteomes" id="UP001652394">
    <property type="component" value="Unassembled WGS sequence"/>
</dbReference>
<feature type="transmembrane region" description="Helical" evidence="3">
    <location>
        <begin position="79"/>
        <end position="101"/>
    </location>
</feature>
<protein>
    <recommendedName>
        <fullName evidence="2">Anti-sigma-W factor RsiW</fullName>
    </recommendedName>
</protein>
<keyword evidence="3" id="KW-0472">Membrane</keyword>
<dbReference type="EMBL" id="JAOQJX010000001">
    <property type="protein sequence ID" value="MCU6746091.1"/>
    <property type="molecule type" value="Genomic_DNA"/>
</dbReference>